<evidence type="ECO:0008006" key="3">
    <source>
        <dbReference type="Google" id="ProtNLM"/>
    </source>
</evidence>
<reference evidence="2" key="1">
    <citation type="journal article" date="2020" name="mSystems">
        <title>Genome- and Community-Level Interaction Insights into Carbon Utilization and Element Cycling Functions of Hydrothermarchaeota in Hydrothermal Sediment.</title>
        <authorList>
            <person name="Zhou Z."/>
            <person name="Liu Y."/>
            <person name="Xu W."/>
            <person name="Pan J."/>
            <person name="Luo Z.H."/>
            <person name="Li M."/>
        </authorList>
    </citation>
    <scope>NUCLEOTIDE SEQUENCE [LARGE SCALE GENOMIC DNA]</scope>
    <source>
        <strain evidence="2">SpSt-906</strain>
    </source>
</reference>
<name>A0A7C3Z389_UNCW3</name>
<comment type="caution">
    <text evidence="2">The sequence shown here is derived from an EMBL/GenBank/DDBJ whole genome shotgun (WGS) entry which is preliminary data.</text>
</comment>
<sequence>MLKKLFVPFLFLSLLSTAFAVDLKGRIGFGAGWTIPSPTEEYGYGLGLLSPTLVMTKIGLAPRIAIEPTFQIMSVSNDEKASAFILQGLFDYVLLEHEKTNIAPKVGFSFATASEGGSTILSGFGIPLGIGLEHWISEHFAIDLTTMSGFFSQSEPYKATTFSLGNGTLNLCLLWYY</sequence>
<feature type="signal peptide" evidence="1">
    <location>
        <begin position="1"/>
        <end position="20"/>
    </location>
</feature>
<proteinExistence type="predicted"/>
<dbReference type="AlphaFoldDB" id="A0A7C3Z389"/>
<accession>A0A7C3Z389</accession>
<evidence type="ECO:0000256" key="1">
    <source>
        <dbReference type="SAM" id="SignalP"/>
    </source>
</evidence>
<keyword evidence="1" id="KW-0732">Signal</keyword>
<evidence type="ECO:0000313" key="2">
    <source>
        <dbReference type="EMBL" id="HGE99378.1"/>
    </source>
</evidence>
<organism evidence="2">
    <name type="scientific">candidate division WOR-3 bacterium</name>
    <dbReference type="NCBI Taxonomy" id="2052148"/>
    <lineage>
        <taxon>Bacteria</taxon>
        <taxon>Bacteria division WOR-3</taxon>
    </lineage>
</organism>
<protein>
    <recommendedName>
        <fullName evidence="3">Outer membrane protein beta-barrel domain-containing protein</fullName>
    </recommendedName>
</protein>
<dbReference type="EMBL" id="DTMQ01000032">
    <property type="protein sequence ID" value="HGE99378.1"/>
    <property type="molecule type" value="Genomic_DNA"/>
</dbReference>
<feature type="chain" id="PRO_5028188419" description="Outer membrane protein beta-barrel domain-containing protein" evidence="1">
    <location>
        <begin position="21"/>
        <end position="177"/>
    </location>
</feature>
<gene>
    <name evidence="2" type="ORF">ENX07_04835</name>
</gene>